<dbReference type="RefSeq" id="WP_087374568.1">
    <property type="nucleotide sequence ID" value="NZ_NFKK01000024.1"/>
</dbReference>
<protein>
    <submittedName>
        <fullName evidence="2">Uncharacterized protein</fullName>
    </submittedName>
</protein>
<comment type="caution">
    <text evidence="2">The sequence shown here is derived from an EMBL/GenBank/DDBJ whole genome shotgun (WGS) entry which is preliminary data.</text>
</comment>
<evidence type="ECO:0000313" key="2">
    <source>
        <dbReference type="EMBL" id="OUP51108.1"/>
    </source>
</evidence>
<accession>A0A1Y4L2V0</accession>
<gene>
    <name evidence="2" type="ORF">B5F17_13315</name>
</gene>
<name>A0A1Y4L2V0_9FIRM</name>
<proteinExistence type="predicted"/>
<dbReference type="AlphaFoldDB" id="A0A1Y4L2V0"/>
<feature type="compositionally biased region" description="Acidic residues" evidence="1">
    <location>
        <begin position="55"/>
        <end position="78"/>
    </location>
</feature>
<evidence type="ECO:0000256" key="1">
    <source>
        <dbReference type="SAM" id="MobiDB-lite"/>
    </source>
</evidence>
<evidence type="ECO:0000313" key="3">
    <source>
        <dbReference type="Proteomes" id="UP000195897"/>
    </source>
</evidence>
<dbReference type="EMBL" id="NFKK01000024">
    <property type="protein sequence ID" value="OUP51108.1"/>
    <property type="molecule type" value="Genomic_DNA"/>
</dbReference>
<sequence length="200" mass="22835">METCKLCVSIPGKSLKIDMPRPDAEVWFTTLVDALLNNQPEPDQELDEDTRVEREYEDDEDLVEEDASEEAGEPEDAQDTAPPKSVIDVKETRSRPERAQDDQDEQEGYKGFLRIRCDVCGEIRGFNARQRIRSSWCPCGEHTPLIDLDKIVARCSACGNTWVYRTNNTEPIDEIICLECGAPITLEQDKHGNYRTIERE</sequence>
<organism evidence="2 3">
    <name type="scientific">Butyricicoccus pullicaecorum</name>
    <dbReference type="NCBI Taxonomy" id="501571"/>
    <lineage>
        <taxon>Bacteria</taxon>
        <taxon>Bacillati</taxon>
        <taxon>Bacillota</taxon>
        <taxon>Clostridia</taxon>
        <taxon>Eubacteriales</taxon>
        <taxon>Butyricicoccaceae</taxon>
        <taxon>Butyricicoccus</taxon>
    </lineage>
</organism>
<feature type="region of interest" description="Disordered" evidence="1">
    <location>
        <begin position="36"/>
        <end position="107"/>
    </location>
</feature>
<reference evidence="3" key="1">
    <citation type="submission" date="2017-04" db="EMBL/GenBank/DDBJ databases">
        <title>Function of individual gut microbiota members based on whole genome sequencing of pure cultures obtained from chicken caecum.</title>
        <authorList>
            <person name="Medvecky M."/>
            <person name="Cejkova D."/>
            <person name="Polansky O."/>
            <person name="Karasova D."/>
            <person name="Kubasova T."/>
            <person name="Cizek A."/>
            <person name="Rychlik I."/>
        </authorList>
    </citation>
    <scope>NUCLEOTIDE SEQUENCE [LARGE SCALE GENOMIC DNA]</scope>
    <source>
        <strain evidence="3">An180</strain>
    </source>
</reference>
<feature type="compositionally biased region" description="Basic and acidic residues" evidence="1">
    <location>
        <begin position="87"/>
        <end position="101"/>
    </location>
</feature>
<dbReference type="Proteomes" id="UP000195897">
    <property type="component" value="Unassembled WGS sequence"/>
</dbReference>